<organism evidence="2 3">
    <name type="scientific">Mycobacterium parascrofulaceum ATCC BAA-614</name>
    <dbReference type="NCBI Taxonomy" id="525368"/>
    <lineage>
        <taxon>Bacteria</taxon>
        <taxon>Bacillati</taxon>
        <taxon>Actinomycetota</taxon>
        <taxon>Actinomycetes</taxon>
        <taxon>Mycobacteriales</taxon>
        <taxon>Mycobacteriaceae</taxon>
        <taxon>Mycobacterium</taxon>
        <taxon>Mycobacterium simiae complex</taxon>
    </lineage>
</organism>
<proteinExistence type="predicted"/>
<evidence type="ECO:0000256" key="1">
    <source>
        <dbReference type="SAM" id="MobiDB-lite"/>
    </source>
</evidence>
<dbReference type="Proteomes" id="UP000003653">
    <property type="component" value="Unassembled WGS sequence"/>
</dbReference>
<feature type="non-terminal residue" evidence="2">
    <location>
        <position position="1"/>
    </location>
</feature>
<dbReference type="EMBL" id="ADNV01000277">
    <property type="protein sequence ID" value="EFG76180.1"/>
    <property type="molecule type" value="Genomic_DNA"/>
</dbReference>
<evidence type="ECO:0000313" key="2">
    <source>
        <dbReference type="EMBL" id="EFG76180.1"/>
    </source>
</evidence>
<dbReference type="HOGENOM" id="CLU_3037063_0_0_11"/>
<keyword evidence="3" id="KW-1185">Reference proteome</keyword>
<evidence type="ECO:0000313" key="3">
    <source>
        <dbReference type="Proteomes" id="UP000003653"/>
    </source>
</evidence>
<feature type="region of interest" description="Disordered" evidence="1">
    <location>
        <begin position="18"/>
        <end position="54"/>
    </location>
</feature>
<comment type="caution">
    <text evidence="2">The sequence shown here is derived from an EMBL/GenBank/DDBJ whole genome shotgun (WGS) entry which is preliminary data.</text>
</comment>
<name>D5PCK7_9MYCO</name>
<protein>
    <submittedName>
        <fullName evidence="2">Uncharacterized protein</fullName>
    </submittedName>
</protein>
<accession>D5PCK7</accession>
<dbReference type="AlphaFoldDB" id="D5PCK7"/>
<sequence>PARSGPPLSASTLVYRVLGGNRPKPCAGTRDDGARARTTAESLDNSGASAPDPI</sequence>
<feature type="compositionally biased region" description="Polar residues" evidence="1">
    <location>
        <begin position="39"/>
        <end position="48"/>
    </location>
</feature>
<gene>
    <name evidence="2" type="ORF">HMPREF0591_3901</name>
</gene>
<reference evidence="2 3" key="1">
    <citation type="submission" date="2010-04" db="EMBL/GenBank/DDBJ databases">
        <authorList>
            <person name="Muzny D."/>
            <person name="Qin X."/>
            <person name="Deng J."/>
            <person name="Jiang H."/>
            <person name="Liu Y."/>
            <person name="Qu J."/>
            <person name="Song X.-Z."/>
            <person name="Zhang L."/>
            <person name="Thornton R."/>
            <person name="Coyle M."/>
            <person name="Francisco L."/>
            <person name="Jackson L."/>
            <person name="Javaid M."/>
            <person name="Korchina V."/>
            <person name="Kovar C."/>
            <person name="Mata R."/>
            <person name="Mathew T."/>
            <person name="Ngo R."/>
            <person name="Nguyen L."/>
            <person name="Nguyen N."/>
            <person name="Okwuonu G."/>
            <person name="Ongeri F."/>
            <person name="Pham C."/>
            <person name="Simmons D."/>
            <person name="Wilczek-Boney K."/>
            <person name="Hale W."/>
            <person name="Jakkamsetti A."/>
            <person name="Pham P."/>
            <person name="Ruth R."/>
            <person name="San Lucas F."/>
            <person name="Warren J."/>
            <person name="Zhang J."/>
            <person name="Zhao Z."/>
            <person name="Zhou C."/>
            <person name="Zhu D."/>
            <person name="Lee S."/>
            <person name="Bess C."/>
            <person name="Blankenburg K."/>
            <person name="Forbes L."/>
            <person name="Fu Q."/>
            <person name="Gubbala S."/>
            <person name="Hirani K."/>
            <person name="Jayaseelan J.C."/>
            <person name="Lara F."/>
            <person name="Munidasa M."/>
            <person name="Palculict T."/>
            <person name="Patil S."/>
            <person name="Pu L.-L."/>
            <person name="Saada N."/>
            <person name="Tang L."/>
            <person name="Weissenberger G."/>
            <person name="Zhu Y."/>
            <person name="Hemphill L."/>
            <person name="Shang Y."/>
            <person name="Youmans B."/>
            <person name="Ayvaz T."/>
            <person name="Ross M."/>
            <person name="Santibanez J."/>
            <person name="Aqrawi P."/>
            <person name="Gross S."/>
            <person name="Joshi V."/>
            <person name="Fowler G."/>
            <person name="Nazareth L."/>
            <person name="Reid J."/>
            <person name="Worley K."/>
            <person name="Petrosino J."/>
            <person name="Highlander S."/>
            <person name="Gibbs R."/>
        </authorList>
    </citation>
    <scope>NUCLEOTIDE SEQUENCE [LARGE SCALE GENOMIC DNA]</scope>
    <source>
        <strain evidence="2 3">ATCC BAA-614</strain>
    </source>
</reference>